<organism evidence="2 3">
    <name type="scientific">Helicobacter ibis</name>
    <dbReference type="NCBI Taxonomy" id="2962633"/>
    <lineage>
        <taxon>Bacteria</taxon>
        <taxon>Pseudomonadati</taxon>
        <taxon>Campylobacterota</taxon>
        <taxon>Epsilonproteobacteria</taxon>
        <taxon>Campylobacterales</taxon>
        <taxon>Helicobacteraceae</taxon>
        <taxon>Helicobacter</taxon>
    </lineage>
</organism>
<dbReference type="Proteomes" id="UP001210261">
    <property type="component" value="Unassembled WGS sequence"/>
</dbReference>
<evidence type="ECO:0000313" key="2">
    <source>
        <dbReference type="EMBL" id="MDA3968986.1"/>
    </source>
</evidence>
<name>A0ABT4VE54_9HELI</name>
<dbReference type="RefSeq" id="WP_271021279.1">
    <property type="nucleotide sequence ID" value="NZ_JAQHXR010000002.1"/>
</dbReference>
<accession>A0ABT4VE54</accession>
<reference evidence="2 3" key="1">
    <citation type="submission" date="2023-01" db="EMBL/GenBank/DDBJ databases">
        <title>Description of Helicobacter ibis sp. nov. isolated from faecal droppings of black-faced ibis (Theristicus melanopis).</title>
        <authorList>
            <person name="Lopez-Cantillo M."/>
            <person name="Vidal-Veuthey B."/>
            <person name="Mella A."/>
            <person name="De La Haba R."/>
            <person name="Collado L."/>
        </authorList>
    </citation>
    <scope>NUCLEOTIDE SEQUENCE [LARGE SCALE GENOMIC DNA]</scope>
    <source>
        <strain evidence="2 3">A82</strain>
    </source>
</reference>
<evidence type="ECO:0000256" key="1">
    <source>
        <dbReference type="SAM" id="Coils"/>
    </source>
</evidence>
<dbReference type="EMBL" id="JAQHXR010000002">
    <property type="protein sequence ID" value="MDA3968986.1"/>
    <property type="molecule type" value="Genomic_DNA"/>
</dbReference>
<evidence type="ECO:0000313" key="3">
    <source>
        <dbReference type="Proteomes" id="UP001210261"/>
    </source>
</evidence>
<protein>
    <submittedName>
        <fullName evidence="2">Uncharacterized protein</fullName>
    </submittedName>
</protein>
<comment type="caution">
    <text evidence="2">The sequence shown here is derived from an EMBL/GenBank/DDBJ whole genome shotgun (WGS) entry which is preliminary data.</text>
</comment>
<sequence>MHGRIVRYLSSNGKGVVINSSKMLFEFTKETWHDMKVMPMVGMYVEFRCNNDNVITDCRVSKFQEFGGNTLISEYDFWHNDTDEQLETLQSNIRAQMVQKIYKQTNYDNITTIPLTIKLVDSIKCYFKEEFLAISFLNDLHLSDGEFLYDYFYVKKFVPKALDNLLNIDKTIKKDDFMEELSVVARLETAFREFERNQNLNVKYIFEQFFLSQQCHFQALLAAIDNARDSKAFATKRIASIKSEVSLLNRRIESKLNVSESKAKKEKLESEMNHLLSEEQKLEYKFTTLMSLKEQFEKHYFEEFQSLFAKTYQRIYKKIKSGLDICFSILDDKIYSKALHSVSFEKIYFKNPENEMVPITTYYIEQYLDRLNKHKLNEYDNLLYHHINKLKKQHKRYYLIVTSDEKEAMEMKLKILAQNKFNCVKTAYKHTMYFAYMSETKFDKIYVDKNNIWKDINSLIKEGRMLKTNEKTPFLLITKQSKENRFGFAD</sequence>
<keyword evidence="3" id="KW-1185">Reference proteome</keyword>
<gene>
    <name evidence="2" type="ORF">PF021_04765</name>
</gene>
<proteinExistence type="predicted"/>
<keyword evidence="1" id="KW-0175">Coiled coil</keyword>
<feature type="coiled-coil region" evidence="1">
    <location>
        <begin position="258"/>
        <end position="285"/>
    </location>
</feature>